<evidence type="ECO:0000313" key="1">
    <source>
        <dbReference type="EMBL" id="SNZ08312.1"/>
    </source>
</evidence>
<dbReference type="RefSeq" id="WP_097000437.1">
    <property type="nucleotide sequence ID" value="NZ_OBEI01000004.1"/>
</dbReference>
<gene>
    <name evidence="1" type="ORF">SAMN06265182_1265</name>
</gene>
<protein>
    <recommendedName>
        <fullName evidence="3">Phage tail tube protein</fullName>
    </recommendedName>
</protein>
<dbReference type="Proteomes" id="UP000219036">
    <property type="component" value="Unassembled WGS sequence"/>
</dbReference>
<name>A0A285NFM3_9AQUI</name>
<reference evidence="2" key="1">
    <citation type="submission" date="2017-09" db="EMBL/GenBank/DDBJ databases">
        <authorList>
            <person name="Varghese N."/>
            <person name="Submissions S."/>
        </authorList>
    </citation>
    <scope>NUCLEOTIDE SEQUENCE [LARGE SCALE GENOMIC DNA]</scope>
    <source>
        <strain evidence="2">DSM 15103</strain>
    </source>
</reference>
<keyword evidence="2" id="KW-1185">Reference proteome</keyword>
<dbReference type="EMBL" id="OBEI01000004">
    <property type="protein sequence ID" value="SNZ08312.1"/>
    <property type="molecule type" value="Genomic_DNA"/>
</dbReference>
<evidence type="ECO:0008006" key="3">
    <source>
        <dbReference type="Google" id="ProtNLM"/>
    </source>
</evidence>
<sequence>MANVLINGKEYDWSSVEIGIDDAPQELKDHIIAIDYEDKENIKPRYGRGNIPIGWTKGKWEGSGKITFTRTGFNILMEWVRSQGKQRISQLPPFPITISYLDDEFNVTVTDKLPSVKMDNPKSKAAEGDEKVDVEIALILLQPIEWGAKA</sequence>
<evidence type="ECO:0000313" key="2">
    <source>
        <dbReference type="Proteomes" id="UP000219036"/>
    </source>
</evidence>
<accession>A0A285NFM3</accession>
<organism evidence="1 2">
    <name type="scientific">Persephonella hydrogeniphila</name>
    <dbReference type="NCBI Taxonomy" id="198703"/>
    <lineage>
        <taxon>Bacteria</taxon>
        <taxon>Pseudomonadati</taxon>
        <taxon>Aquificota</taxon>
        <taxon>Aquificia</taxon>
        <taxon>Aquificales</taxon>
        <taxon>Hydrogenothermaceae</taxon>
        <taxon>Persephonella</taxon>
    </lineage>
</organism>
<proteinExistence type="predicted"/>
<dbReference type="AlphaFoldDB" id="A0A285NFM3"/>
<dbReference type="OrthoDB" id="880361at2"/>